<reference evidence="2" key="1">
    <citation type="submission" date="2024-04" db="EMBL/GenBank/DDBJ databases">
        <authorList>
            <person name="Shaw F."/>
            <person name="Minotto A."/>
        </authorList>
    </citation>
    <scope>NUCLEOTIDE SEQUENCE [LARGE SCALE GENOMIC DNA]</scope>
</reference>
<proteinExistence type="predicted"/>
<gene>
    <name evidence="1" type="ORF">GFSPODELE1_LOCUS7442</name>
</gene>
<dbReference type="Proteomes" id="UP001497453">
    <property type="component" value="Chromosome 5"/>
</dbReference>
<evidence type="ECO:0008006" key="3">
    <source>
        <dbReference type="Google" id="ProtNLM"/>
    </source>
</evidence>
<accession>A0ABP1DSR4</accession>
<protein>
    <recommendedName>
        <fullName evidence="3">F-box domain-containing protein</fullName>
    </recommendedName>
</protein>
<evidence type="ECO:0000313" key="1">
    <source>
        <dbReference type="EMBL" id="CAL1709659.1"/>
    </source>
</evidence>
<evidence type="ECO:0000313" key="2">
    <source>
        <dbReference type="Proteomes" id="UP001497453"/>
    </source>
</evidence>
<dbReference type="Gene3D" id="3.80.10.10">
    <property type="entry name" value="Ribonuclease Inhibitor"/>
    <property type="match status" value="1"/>
</dbReference>
<dbReference type="InterPro" id="IPR032675">
    <property type="entry name" value="LRR_dom_sf"/>
</dbReference>
<dbReference type="SUPFAM" id="SSF52047">
    <property type="entry name" value="RNI-like"/>
    <property type="match status" value="1"/>
</dbReference>
<dbReference type="EMBL" id="OZ037948">
    <property type="protein sequence ID" value="CAL1709659.1"/>
    <property type="molecule type" value="Genomic_DNA"/>
</dbReference>
<name>A0ABP1DSR4_9APHY</name>
<keyword evidence="2" id="KW-1185">Reference proteome</keyword>
<sequence length="442" mass="49178">MHHCLQISEIVDLIVEEAAIAKARSKSSCLHPVAALAAVCRQFYEPAMNVLWRDLKDIYPLLCCFPSEYLNDTNDDNKRSAETVYTRVPPGSDWDHFLRNAARVRSLTIDFGDRNRPLRVLSTCRPGAQLFPSLRKLEWIGGSEKECELYASLLINPKLTHIDIACDIGSATTSPIFDALQSNASELKFFELKSNLWEADLESDILIAPALSRLISSFNSLSTLHTHLPLSPDAFICISALPSMRELFVKPTVAIVERLQRRDTTTPVFPALEVLKIYFEPSCDPTAVVQAITSSQLREFSMQEKGIDDTLAMDVLERIFQALSSHKSLRSVSLPISPASPDKAIGLKSSDPSRELCHLQPLLSLSAMNTFRAQHIPFDLTNDCLTQIASWWPHIQHLDLGSSAVQHSSQVTMVGLHALTTRCKQLRNIGLVFDASDSAVQN</sequence>
<organism evidence="1 2">
    <name type="scientific">Somion occarium</name>
    <dbReference type="NCBI Taxonomy" id="3059160"/>
    <lineage>
        <taxon>Eukaryota</taxon>
        <taxon>Fungi</taxon>
        <taxon>Dikarya</taxon>
        <taxon>Basidiomycota</taxon>
        <taxon>Agaricomycotina</taxon>
        <taxon>Agaricomycetes</taxon>
        <taxon>Polyporales</taxon>
        <taxon>Cerrenaceae</taxon>
        <taxon>Somion</taxon>
    </lineage>
</organism>